<accession>A0A068NTT7</accession>
<dbReference type="KEGG" id="fgi:OP10G_3409"/>
<dbReference type="HOGENOM" id="CLU_1560674_0_0_0"/>
<gene>
    <name evidence="1" type="ORF">OP10G_3409</name>
</gene>
<evidence type="ECO:0008006" key="3">
    <source>
        <dbReference type="Google" id="ProtNLM"/>
    </source>
</evidence>
<organism evidence="1 2">
    <name type="scientific">Fimbriimonas ginsengisoli Gsoil 348</name>
    <dbReference type="NCBI Taxonomy" id="661478"/>
    <lineage>
        <taxon>Bacteria</taxon>
        <taxon>Bacillati</taxon>
        <taxon>Armatimonadota</taxon>
        <taxon>Fimbriimonadia</taxon>
        <taxon>Fimbriimonadales</taxon>
        <taxon>Fimbriimonadaceae</taxon>
        <taxon>Fimbriimonas</taxon>
    </lineage>
</organism>
<proteinExistence type="predicted"/>
<dbReference type="InterPro" id="IPR011473">
    <property type="entry name" value="DUF1579"/>
</dbReference>
<sequence>MAPLASLFAGILLSISQGQTPAPGAIPQDPMKGLAFLLGSWESKETTKGPEGKEVAFTLKGKNTLILEGRYLQIDEAFEVAEMGKFANHILFNFDPSVRKYRGYWFMNHRAQPIVFTGVLGDKQFVITDADEKLRITYDLLEPGHYKAEVAIKRDDKWEVNTTAEYRRTGE</sequence>
<dbReference type="Pfam" id="PF07617">
    <property type="entry name" value="DUF1579"/>
    <property type="match status" value="1"/>
</dbReference>
<evidence type="ECO:0000313" key="1">
    <source>
        <dbReference type="EMBL" id="AIE86777.1"/>
    </source>
</evidence>
<keyword evidence="2" id="KW-1185">Reference proteome</keyword>
<dbReference type="EMBL" id="CP007139">
    <property type="protein sequence ID" value="AIE86777.1"/>
    <property type="molecule type" value="Genomic_DNA"/>
</dbReference>
<protein>
    <recommendedName>
        <fullName evidence="3">DUF1579 domain-containing protein</fullName>
    </recommendedName>
</protein>
<name>A0A068NTT7_FIMGI</name>
<evidence type="ECO:0000313" key="2">
    <source>
        <dbReference type="Proteomes" id="UP000027982"/>
    </source>
</evidence>
<reference evidence="1 2" key="1">
    <citation type="journal article" date="2014" name="PLoS ONE">
        <title>The first complete genome sequence of the class fimbriimonadia in the phylum armatimonadetes.</title>
        <authorList>
            <person name="Hu Z.Y."/>
            <person name="Wang Y.Z."/>
            <person name="Im W.T."/>
            <person name="Wang S.Y."/>
            <person name="Zhao G.P."/>
            <person name="Zheng H.J."/>
            <person name="Quan Z.X."/>
        </authorList>
    </citation>
    <scope>NUCLEOTIDE SEQUENCE [LARGE SCALE GENOMIC DNA]</scope>
    <source>
        <strain evidence="1">Gsoil 348</strain>
    </source>
</reference>
<dbReference type="STRING" id="661478.OP10G_3409"/>
<dbReference type="Proteomes" id="UP000027982">
    <property type="component" value="Chromosome"/>
</dbReference>
<dbReference type="RefSeq" id="WP_025229287.1">
    <property type="nucleotide sequence ID" value="NZ_CP007139.1"/>
</dbReference>
<dbReference type="OrthoDB" id="4804006at2"/>
<dbReference type="AlphaFoldDB" id="A0A068NTT7"/>